<evidence type="ECO:0000313" key="6">
    <source>
        <dbReference type="Proteomes" id="UP000255108"/>
    </source>
</evidence>
<proteinExistence type="inferred from homology"/>
<evidence type="ECO:0000313" key="5">
    <source>
        <dbReference type="EMBL" id="TCU82707.1"/>
    </source>
</evidence>
<evidence type="ECO:0000256" key="2">
    <source>
        <dbReference type="SAM" id="SignalP"/>
    </source>
</evidence>
<feature type="signal peptide" evidence="2">
    <location>
        <begin position="1"/>
        <end position="16"/>
    </location>
</feature>
<dbReference type="Gene3D" id="3.30.530.20">
    <property type="match status" value="1"/>
</dbReference>
<gene>
    <name evidence="5" type="ORF">EV682_11480</name>
    <name evidence="4" type="ORF">NCTC11159_00857</name>
</gene>
<sequence length="184" mass="20611">MKFAFLAVLLSSFAVASEVRVDARKDAELVKIDAEFSVPVSKEQAWQVMVDFEHMPQFLPQLISSHILSQSGNHLRVSQVLSVPLSLFSYHYESVRDIDLKPLSEIRATSVGGSEAYKSVALLKPAPGQTMISYHAEWQPQSSLLAGFALDTMRDQIRQQFTAMQQEMLKRHDQHAAASTPQTH</sequence>
<dbReference type="Proteomes" id="UP000295794">
    <property type="component" value="Unassembled WGS sequence"/>
</dbReference>
<dbReference type="SUPFAM" id="SSF55961">
    <property type="entry name" value="Bet v1-like"/>
    <property type="match status" value="1"/>
</dbReference>
<evidence type="ECO:0000259" key="3">
    <source>
        <dbReference type="Pfam" id="PF03364"/>
    </source>
</evidence>
<feature type="chain" id="PRO_5016912299" evidence="2">
    <location>
        <begin position="17"/>
        <end position="184"/>
    </location>
</feature>
<reference evidence="4 6" key="1">
    <citation type="submission" date="2018-06" db="EMBL/GenBank/DDBJ databases">
        <authorList>
            <consortium name="Pathogen Informatics"/>
            <person name="Doyle S."/>
        </authorList>
    </citation>
    <scope>NUCLEOTIDE SEQUENCE [LARGE SCALE GENOMIC DNA]</scope>
    <source>
        <strain evidence="4 6">NCTC11159</strain>
    </source>
</reference>
<dbReference type="InterPro" id="IPR023393">
    <property type="entry name" value="START-like_dom_sf"/>
</dbReference>
<dbReference type="EMBL" id="SMBT01000014">
    <property type="protein sequence ID" value="TCU82707.1"/>
    <property type="molecule type" value="Genomic_DNA"/>
</dbReference>
<protein>
    <submittedName>
        <fullName evidence="5">Polyketide cyclase/dehydrase/lipid transport protein</fullName>
    </submittedName>
    <submittedName>
        <fullName evidence="4">Uncharacterized conserved protein</fullName>
    </submittedName>
</protein>
<feature type="domain" description="Coenzyme Q-binding protein COQ10 START" evidence="3">
    <location>
        <begin position="38"/>
        <end position="155"/>
    </location>
</feature>
<dbReference type="AlphaFoldDB" id="A0A377Q4R8"/>
<accession>A0A377Q4R8</accession>
<keyword evidence="2" id="KW-0732">Signal</keyword>
<name>A0A377Q4R8_9NEIS</name>
<evidence type="ECO:0000313" key="7">
    <source>
        <dbReference type="Proteomes" id="UP000295794"/>
    </source>
</evidence>
<keyword evidence="7" id="KW-1185">Reference proteome</keyword>
<organism evidence="4 6">
    <name type="scientific">Iodobacter fluviatilis</name>
    <dbReference type="NCBI Taxonomy" id="537"/>
    <lineage>
        <taxon>Bacteria</taxon>
        <taxon>Pseudomonadati</taxon>
        <taxon>Pseudomonadota</taxon>
        <taxon>Betaproteobacteria</taxon>
        <taxon>Neisseriales</taxon>
        <taxon>Chitinibacteraceae</taxon>
        <taxon>Iodobacter</taxon>
    </lineage>
</organism>
<evidence type="ECO:0000313" key="4">
    <source>
        <dbReference type="EMBL" id="STQ89807.1"/>
    </source>
</evidence>
<dbReference type="RefSeq" id="WP_115226214.1">
    <property type="nucleotide sequence ID" value="NZ_CAWOLO010000014.1"/>
</dbReference>
<dbReference type="EMBL" id="UGHR01000001">
    <property type="protein sequence ID" value="STQ89807.1"/>
    <property type="molecule type" value="Genomic_DNA"/>
</dbReference>
<comment type="similarity">
    <text evidence="1">Belongs to the ribosome association toxin RatA family.</text>
</comment>
<dbReference type="InterPro" id="IPR005031">
    <property type="entry name" value="COQ10_START"/>
</dbReference>
<evidence type="ECO:0000256" key="1">
    <source>
        <dbReference type="ARBA" id="ARBA00008918"/>
    </source>
</evidence>
<reference evidence="5 7" key="2">
    <citation type="submission" date="2019-03" db="EMBL/GenBank/DDBJ databases">
        <title>Genomic Encyclopedia of Type Strains, Phase IV (KMG-IV): sequencing the most valuable type-strain genomes for metagenomic binning, comparative biology and taxonomic classification.</title>
        <authorList>
            <person name="Goeker M."/>
        </authorList>
    </citation>
    <scope>NUCLEOTIDE SEQUENCE [LARGE SCALE GENOMIC DNA]</scope>
    <source>
        <strain evidence="5 7">DSM 3764</strain>
    </source>
</reference>
<dbReference type="Pfam" id="PF03364">
    <property type="entry name" value="Polyketide_cyc"/>
    <property type="match status" value="1"/>
</dbReference>
<dbReference type="OrthoDB" id="8592441at2"/>
<dbReference type="Proteomes" id="UP000255108">
    <property type="component" value="Unassembled WGS sequence"/>
</dbReference>